<keyword evidence="4 8" id="KW-0521">NADP</keyword>
<dbReference type="SUPFAM" id="SSF53223">
    <property type="entry name" value="Aminoacid dehydrogenase-like, N-terminal domain"/>
    <property type="match status" value="1"/>
</dbReference>
<evidence type="ECO:0000256" key="7">
    <source>
        <dbReference type="ARBA" id="ARBA00049442"/>
    </source>
</evidence>
<dbReference type="InterPro" id="IPR046346">
    <property type="entry name" value="Aminoacid_DH-like_N_sf"/>
</dbReference>
<dbReference type="SUPFAM" id="SSF51735">
    <property type="entry name" value="NAD(P)-binding Rossmann-fold domains"/>
    <property type="match status" value="1"/>
</dbReference>
<dbReference type="GO" id="GO:0005829">
    <property type="term" value="C:cytosol"/>
    <property type="evidence" value="ECO:0007669"/>
    <property type="project" value="TreeGrafter"/>
</dbReference>
<comment type="caution">
    <text evidence="8">Lacks conserved residue(s) required for the propagation of feature annotation.</text>
</comment>
<comment type="similarity">
    <text evidence="8">Belongs to the shikimate dehydrogenase family.</text>
</comment>
<sequence length="263" mass="29475">MKLFAVIGNPITHSISPILHNKAMLDLGLECSYSRFELSNGSDIISKFKALSLSGANVTVPYKEFALNLSDKVCDTAKAIGSANTLVLKNQKIYAYNTDADGFLKSIKDFKGIKKALVIGAGGTAKAISYILNKNDIEVCILNRSKHRFSDFINFRCYDWTDFKSEQFDIVVNTTSAGLKDDSLCTPIELLEQVLCDSQFAFDVIYGKKTPFLKLADKYNLTYKDGKDMLLFQAVLAFNLFFDNAFDEEKIEKSMREVLNLKL</sequence>
<feature type="binding site" evidence="8">
    <location>
        <position position="99"/>
    </location>
    <ligand>
        <name>shikimate</name>
        <dbReference type="ChEBI" id="CHEBI:36208"/>
    </ligand>
</feature>
<dbReference type="CDD" id="cd01065">
    <property type="entry name" value="NAD_bind_Shikimate_DH"/>
    <property type="match status" value="1"/>
</dbReference>
<feature type="binding site" evidence="8">
    <location>
        <position position="204"/>
    </location>
    <ligand>
        <name>NADP(+)</name>
        <dbReference type="ChEBI" id="CHEBI:58349"/>
    </ligand>
</feature>
<feature type="binding site" evidence="8">
    <location>
        <position position="226"/>
    </location>
    <ligand>
        <name>NADP(+)</name>
        <dbReference type="ChEBI" id="CHEBI:58349"/>
    </ligand>
</feature>
<evidence type="ECO:0000256" key="1">
    <source>
        <dbReference type="ARBA" id="ARBA00004871"/>
    </source>
</evidence>
<dbReference type="InterPro" id="IPR022893">
    <property type="entry name" value="Shikimate_DH_fam"/>
</dbReference>
<dbReference type="RefSeq" id="WP_078423913.1">
    <property type="nucleotide sequence ID" value="NZ_CP017018.1"/>
</dbReference>
<evidence type="ECO:0000256" key="3">
    <source>
        <dbReference type="ARBA" id="ARBA00022605"/>
    </source>
</evidence>
<evidence type="ECO:0000256" key="6">
    <source>
        <dbReference type="ARBA" id="ARBA00023141"/>
    </source>
</evidence>
<dbReference type="GO" id="GO:0009073">
    <property type="term" value="P:aromatic amino acid family biosynthetic process"/>
    <property type="evidence" value="ECO:0007669"/>
    <property type="project" value="UniProtKB-KW"/>
</dbReference>
<evidence type="ECO:0000313" key="9">
    <source>
        <dbReference type="EMBL" id="AQW88419.1"/>
    </source>
</evidence>
<dbReference type="NCBIfam" id="NF001316">
    <property type="entry name" value="PRK00258.2-5"/>
    <property type="match status" value="1"/>
</dbReference>
<dbReference type="GO" id="GO:0004764">
    <property type="term" value="F:shikimate 3-dehydrogenase (NADP+) activity"/>
    <property type="evidence" value="ECO:0007669"/>
    <property type="project" value="UniProtKB-UniRule"/>
</dbReference>
<organism evidence="9 10">
    <name type="scientific">Campylobacter pinnipediorum subsp. caledonicus</name>
    <dbReference type="NCBI Taxonomy" id="1874362"/>
    <lineage>
        <taxon>Bacteria</taxon>
        <taxon>Pseudomonadati</taxon>
        <taxon>Campylobacterota</taxon>
        <taxon>Epsilonproteobacteria</taxon>
        <taxon>Campylobacterales</taxon>
        <taxon>Campylobacteraceae</taxon>
        <taxon>Campylobacter</taxon>
    </lineage>
</organism>
<keyword evidence="3 8" id="KW-0028">Amino-acid biosynthesis</keyword>
<dbReference type="InterPro" id="IPR013708">
    <property type="entry name" value="Shikimate_DH-bd_N"/>
</dbReference>
<reference evidence="10" key="1">
    <citation type="submission" date="2016-09" db="EMBL/GenBank/DDBJ databases">
        <title>Comparative genomics of the Campylobacter concisus group.</title>
        <authorList>
            <person name="Miller W.G."/>
            <person name="Yee E."/>
            <person name="Chapman M.H."/>
            <person name="Huynh S."/>
            <person name="Bono J.L."/>
            <person name="On S.L.W."/>
            <person name="StLeger J."/>
            <person name="Foster G."/>
            <person name="Parker C.T."/>
        </authorList>
    </citation>
    <scope>NUCLEOTIDE SEQUENCE [LARGE SCALE GENOMIC DNA]</scope>
    <source>
        <strain evidence="10">RM18021</strain>
    </source>
</reference>
<evidence type="ECO:0000256" key="4">
    <source>
        <dbReference type="ARBA" id="ARBA00022857"/>
    </source>
</evidence>
<dbReference type="NCBIfam" id="TIGR00507">
    <property type="entry name" value="aroE"/>
    <property type="match status" value="1"/>
</dbReference>
<dbReference type="Gene3D" id="3.40.50.10860">
    <property type="entry name" value="Leucine Dehydrogenase, chain A, domain 1"/>
    <property type="match status" value="1"/>
</dbReference>
<dbReference type="GO" id="GO:0008652">
    <property type="term" value="P:amino acid biosynthetic process"/>
    <property type="evidence" value="ECO:0007669"/>
    <property type="project" value="UniProtKB-KW"/>
</dbReference>
<dbReference type="InterPro" id="IPR036291">
    <property type="entry name" value="NAD(P)-bd_dom_sf"/>
</dbReference>
<dbReference type="InterPro" id="IPR011342">
    <property type="entry name" value="Shikimate_DH"/>
</dbReference>
<feature type="binding site" evidence="8">
    <location>
        <position position="84"/>
    </location>
    <ligand>
        <name>shikimate</name>
        <dbReference type="ChEBI" id="CHEBI:36208"/>
    </ligand>
</feature>
<dbReference type="AlphaFoldDB" id="A0A1S6U9N1"/>
<dbReference type="PANTHER" id="PTHR21089">
    <property type="entry name" value="SHIKIMATE DEHYDROGENASE"/>
    <property type="match status" value="1"/>
</dbReference>
<dbReference type="GO" id="GO:0050661">
    <property type="term" value="F:NADP binding"/>
    <property type="evidence" value="ECO:0007669"/>
    <property type="project" value="InterPro"/>
</dbReference>
<gene>
    <name evidence="8 9" type="primary">aroE</name>
    <name evidence="9" type="ORF">CPIN18021_1640</name>
</gene>
<name>A0A1S6U9N1_9BACT</name>
<feature type="active site" description="Proton acceptor" evidence="8">
    <location>
        <position position="63"/>
    </location>
</feature>
<evidence type="ECO:0000256" key="2">
    <source>
        <dbReference type="ARBA" id="ARBA00012962"/>
    </source>
</evidence>
<evidence type="ECO:0000256" key="8">
    <source>
        <dbReference type="HAMAP-Rule" id="MF_00222"/>
    </source>
</evidence>
<dbReference type="EC" id="1.1.1.25" evidence="2 8"/>
<comment type="subunit">
    <text evidence="8">Homodimer.</text>
</comment>
<dbReference type="UniPathway" id="UPA00053">
    <property type="reaction ID" value="UER00087"/>
</dbReference>
<keyword evidence="10" id="KW-1185">Reference proteome</keyword>
<protein>
    <recommendedName>
        <fullName evidence="2 8">Shikimate dehydrogenase (NADP(+))</fullName>
        <shortName evidence="8">SDH</shortName>
        <ecNumber evidence="2 8">1.1.1.25</ecNumber>
    </recommendedName>
</protein>
<comment type="pathway">
    <text evidence="1 8">Metabolic intermediate biosynthesis; chorismate biosynthesis; chorismate from D-erythrose 4-phosphate and phosphoenolpyruvate: step 4/7.</text>
</comment>
<dbReference type="HAMAP" id="MF_00222">
    <property type="entry name" value="Shikimate_DH_AroE"/>
    <property type="match status" value="1"/>
</dbReference>
<evidence type="ECO:0000313" key="10">
    <source>
        <dbReference type="Proteomes" id="UP000190868"/>
    </source>
</evidence>
<feature type="binding site" evidence="8">
    <location>
        <position position="233"/>
    </location>
    <ligand>
        <name>shikimate</name>
        <dbReference type="ChEBI" id="CHEBI:36208"/>
    </ligand>
</feature>
<feature type="binding site" evidence="8">
    <location>
        <position position="59"/>
    </location>
    <ligand>
        <name>shikimate</name>
        <dbReference type="ChEBI" id="CHEBI:36208"/>
    </ligand>
</feature>
<comment type="function">
    <text evidence="8">Involved in the biosynthesis of the chorismate, which leads to the biosynthesis of aromatic amino acids. Catalyzes the reversible NADPH linked reduction of 3-dehydroshikimate (DHSA) to yield shikimate (SA).</text>
</comment>
<evidence type="ECO:0000256" key="5">
    <source>
        <dbReference type="ARBA" id="ARBA00023002"/>
    </source>
</evidence>
<dbReference type="GO" id="GO:0019632">
    <property type="term" value="P:shikimate metabolic process"/>
    <property type="evidence" value="ECO:0007669"/>
    <property type="project" value="InterPro"/>
</dbReference>
<dbReference type="Gene3D" id="3.40.50.720">
    <property type="entry name" value="NAD(P)-binding Rossmann-like Domain"/>
    <property type="match status" value="1"/>
</dbReference>
<feature type="binding site" evidence="8">
    <location>
        <begin position="14"/>
        <end position="16"/>
    </location>
    <ligand>
        <name>shikimate</name>
        <dbReference type="ChEBI" id="CHEBI:36208"/>
    </ligand>
</feature>
<comment type="catalytic activity">
    <reaction evidence="7 8">
        <text>shikimate + NADP(+) = 3-dehydroshikimate + NADPH + H(+)</text>
        <dbReference type="Rhea" id="RHEA:17737"/>
        <dbReference type="ChEBI" id="CHEBI:15378"/>
        <dbReference type="ChEBI" id="CHEBI:16630"/>
        <dbReference type="ChEBI" id="CHEBI:36208"/>
        <dbReference type="ChEBI" id="CHEBI:57783"/>
        <dbReference type="ChEBI" id="CHEBI:58349"/>
        <dbReference type="EC" id="1.1.1.25"/>
    </reaction>
</comment>
<feature type="binding site" evidence="8">
    <location>
        <position position="206"/>
    </location>
    <ligand>
        <name>shikimate</name>
        <dbReference type="ChEBI" id="CHEBI:36208"/>
    </ligand>
</feature>
<accession>A0A1S6U9N1</accession>
<dbReference type="PANTHER" id="PTHR21089:SF1">
    <property type="entry name" value="BIFUNCTIONAL 3-DEHYDROQUINATE DEHYDRATASE_SHIKIMATE DEHYDROGENASE, CHLOROPLASTIC"/>
    <property type="match status" value="1"/>
</dbReference>
<dbReference type="GO" id="GO:0009423">
    <property type="term" value="P:chorismate biosynthetic process"/>
    <property type="evidence" value="ECO:0007669"/>
    <property type="project" value="UniProtKB-UniRule"/>
</dbReference>
<dbReference type="KEGG" id="cpin:CPIN18020_1586"/>
<dbReference type="Pfam" id="PF08501">
    <property type="entry name" value="Shikimate_dh_N"/>
    <property type="match status" value="1"/>
</dbReference>
<dbReference type="EMBL" id="CP017258">
    <property type="protein sequence ID" value="AQW88419.1"/>
    <property type="molecule type" value="Genomic_DNA"/>
</dbReference>
<dbReference type="Proteomes" id="UP000190868">
    <property type="component" value="Chromosome"/>
</dbReference>
<keyword evidence="5 8" id="KW-0560">Oxidoreductase</keyword>
<feature type="binding site" evidence="8">
    <location>
        <position position="75"/>
    </location>
    <ligand>
        <name>NADP(+)</name>
        <dbReference type="ChEBI" id="CHEBI:58349"/>
    </ligand>
</feature>
<proteinExistence type="inferred from homology"/>
<keyword evidence="6 8" id="KW-0057">Aromatic amino acid biosynthesis</keyword>
<dbReference type="GeneID" id="56567226"/>